<dbReference type="RefSeq" id="WP_092089798.1">
    <property type="nucleotide sequence ID" value="NZ_FMZW01000059.1"/>
</dbReference>
<feature type="chain" id="PRO_5011483685" description="UrcA family protein" evidence="1">
    <location>
        <begin position="25"/>
        <end position="106"/>
    </location>
</feature>
<organism evidence="2 3">
    <name type="scientific">Bradyrhizobium brasilense</name>
    <dbReference type="NCBI Taxonomy" id="1419277"/>
    <lineage>
        <taxon>Bacteria</taxon>
        <taxon>Pseudomonadati</taxon>
        <taxon>Pseudomonadota</taxon>
        <taxon>Alphaproteobacteria</taxon>
        <taxon>Hyphomicrobiales</taxon>
        <taxon>Nitrobacteraceae</taxon>
        <taxon>Bradyrhizobium</taxon>
    </lineage>
</organism>
<evidence type="ECO:0008006" key="4">
    <source>
        <dbReference type="Google" id="ProtNLM"/>
    </source>
</evidence>
<accession>A0A1G7LR28</accession>
<reference evidence="2 3" key="1">
    <citation type="submission" date="2016-10" db="EMBL/GenBank/DDBJ databases">
        <authorList>
            <person name="de Groot N.N."/>
        </authorList>
    </citation>
    <scope>NUCLEOTIDE SEQUENCE [LARGE SCALE GENOMIC DNA]</scope>
    <source>
        <strain evidence="2 3">R5</strain>
    </source>
</reference>
<name>A0A1G7LR28_9BRAD</name>
<dbReference type="Proteomes" id="UP000199245">
    <property type="component" value="Unassembled WGS sequence"/>
</dbReference>
<gene>
    <name evidence="2" type="ORF">SAMN05216337_105925</name>
</gene>
<keyword evidence="1" id="KW-0732">Signal</keyword>
<sequence length="106" mass="11121">MSGRMHRMGAVVGALLALLATGPAARGAAAENSSVDDASLLYLSTSDWERQPAPRKVALAADFMRIFCTDQRMSAISLADCLDRGKADGALFERAMACVSALSGSR</sequence>
<proteinExistence type="predicted"/>
<protein>
    <recommendedName>
        <fullName evidence="4">UrcA family protein</fullName>
    </recommendedName>
</protein>
<evidence type="ECO:0000313" key="2">
    <source>
        <dbReference type="EMBL" id="SDF51841.1"/>
    </source>
</evidence>
<evidence type="ECO:0000313" key="3">
    <source>
        <dbReference type="Proteomes" id="UP000199245"/>
    </source>
</evidence>
<dbReference type="EMBL" id="FMZW01000059">
    <property type="protein sequence ID" value="SDF51841.1"/>
    <property type="molecule type" value="Genomic_DNA"/>
</dbReference>
<evidence type="ECO:0000256" key="1">
    <source>
        <dbReference type="SAM" id="SignalP"/>
    </source>
</evidence>
<feature type="signal peptide" evidence="1">
    <location>
        <begin position="1"/>
        <end position="24"/>
    </location>
</feature>
<dbReference type="AlphaFoldDB" id="A0A1G7LR28"/>